<name>A0AAV2DZP9_9ROSI</name>
<dbReference type="EMBL" id="OZ034816">
    <property type="protein sequence ID" value="CAL1379029.1"/>
    <property type="molecule type" value="Genomic_DNA"/>
</dbReference>
<reference evidence="1 2" key="1">
    <citation type="submission" date="2024-04" db="EMBL/GenBank/DDBJ databases">
        <authorList>
            <person name="Fracassetti M."/>
        </authorList>
    </citation>
    <scope>NUCLEOTIDE SEQUENCE [LARGE SCALE GENOMIC DNA]</scope>
</reference>
<evidence type="ECO:0000313" key="1">
    <source>
        <dbReference type="EMBL" id="CAL1379029.1"/>
    </source>
</evidence>
<organism evidence="1 2">
    <name type="scientific">Linum trigynum</name>
    <dbReference type="NCBI Taxonomy" id="586398"/>
    <lineage>
        <taxon>Eukaryota</taxon>
        <taxon>Viridiplantae</taxon>
        <taxon>Streptophyta</taxon>
        <taxon>Embryophyta</taxon>
        <taxon>Tracheophyta</taxon>
        <taxon>Spermatophyta</taxon>
        <taxon>Magnoliopsida</taxon>
        <taxon>eudicotyledons</taxon>
        <taxon>Gunneridae</taxon>
        <taxon>Pentapetalae</taxon>
        <taxon>rosids</taxon>
        <taxon>fabids</taxon>
        <taxon>Malpighiales</taxon>
        <taxon>Linaceae</taxon>
        <taxon>Linum</taxon>
    </lineage>
</organism>
<sequence>MENRLAFVGRKSARRRWRIASPFPGESPRHSPGENRLTLRWRIASPFAGRKSPRRRWRIASLFAGRKSPRCCLKSAIVGQDSVSLQLEENRRRLFESTAKLSE</sequence>
<accession>A0AAV2DZP9</accession>
<dbReference type="Proteomes" id="UP001497516">
    <property type="component" value="Chromosome 3"/>
</dbReference>
<dbReference type="AlphaFoldDB" id="A0AAV2DZP9"/>
<protein>
    <submittedName>
        <fullName evidence="1">Uncharacterized protein</fullName>
    </submittedName>
</protein>
<keyword evidence="2" id="KW-1185">Reference proteome</keyword>
<evidence type="ECO:0000313" key="2">
    <source>
        <dbReference type="Proteomes" id="UP001497516"/>
    </source>
</evidence>
<proteinExistence type="predicted"/>
<gene>
    <name evidence="1" type="ORF">LTRI10_LOCUS20573</name>
</gene>